<evidence type="ECO:0000313" key="1">
    <source>
        <dbReference type="EMBL" id="GBM06459.1"/>
    </source>
</evidence>
<proteinExistence type="predicted"/>
<reference evidence="1 2" key="1">
    <citation type="journal article" date="2019" name="Sci. Rep.">
        <title>Orb-weaving spider Araneus ventricosus genome elucidates the spidroin gene catalogue.</title>
        <authorList>
            <person name="Kono N."/>
            <person name="Nakamura H."/>
            <person name="Ohtoshi R."/>
            <person name="Moran D.A.P."/>
            <person name="Shinohara A."/>
            <person name="Yoshida Y."/>
            <person name="Fujiwara M."/>
            <person name="Mori M."/>
            <person name="Tomita M."/>
            <person name="Arakawa K."/>
        </authorList>
    </citation>
    <scope>NUCLEOTIDE SEQUENCE [LARGE SCALE GENOMIC DNA]</scope>
</reference>
<gene>
    <name evidence="1" type="ORF">AVEN_58306_1</name>
</gene>
<organism evidence="1 2">
    <name type="scientific">Araneus ventricosus</name>
    <name type="common">Orbweaver spider</name>
    <name type="synonym">Epeira ventricosa</name>
    <dbReference type="NCBI Taxonomy" id="182803"/>
    <lineage>
        <taxon>Eukaryota</taxon>
        <taxon>Metazoa</taxon>
        <taxon>Ecdysozoa</taxon>
        <taxon>Arthropoda</taxon>
        <taxon>Chelicerata</taxon>
        <taxon>Arachnida</taxon>
        <taxon>Araneae</taxon>
        <taxon>Araneomorphae</taxon>
        <taxon>Entelegynae</taxon>
        <taxon>Araneoidea</taxon>
        <taxon>Araneidae</taxon>
        <taxon>Araneus</taxon>
    </lineage>
</organism>
<accession>A0A4Y2CQQ6</accession>
<dbReference type="Proteomes" id="UP000499080">
    <property type="component" value="Unassembled WGS sequence"/>
</dbReference>
<sequence>MENPDNQLFVFPKLNASNYSQWKVDGMVVLDSETEENELMLKIPSSTLNWMLIISRNRDMEIFLEKSM</sequence>
<comment type="caution">
    <text evidence="1">The sequence shown here is derived from an EMBL/GenBank/DDBJ whole genome shotgun (WGS) entry which is preliminary data.</text>
</comment>
<protein>
    <submittedName>
        <fullName evidence="1">Uncharacterized protein</fullName>
    </submittedName>
</protein>
<name>A0A4Y2CQQ6_ARAVE</name>
<dbReference type="AlphaFoldDB" id="A0A4Y2CQQ6"/>
<evidence type="ECO:0000313" key="2">
    <source>
        <dbReference type="Proteomes" id="UP000499080"/>
    </source>
</evidence>
<dbReference type="EMBL" id="BGPR01000229">
    <property type="protein sequence ID" value="GBM06459.1"/>
    <property type="molecule type" value="Genomic_DNA"/>
</dbReference>
<keyword evidence="2" id="KW-1185">Reference proteome</keyword>